<reference evidence="13" key="1">
    <citation type="journal article" date="2020" name="MBio">
        <title>'Candidatus Ethanoperedens,' a Thermophilic Genus of Archaea Mediating the Anaerobic Oxidation of Ethane.</title>
        <authorList>
            <person name="Hahn C.J."/>
            <person name="Laso-Perez R."/>
            <person name="Vulcano F."/>
            <person name="Vaziourakis K.M."/>
            <person name="Stokke R."/>
            <person name="Steen I.H."/>
            <person name="Teske A."/>
            <person name="Boetius A."/>
            <person name="Liebeke M."/>
            <person name="Amann R."/>
            <person name="Knittel K."/>
            <person name="Wegener G."/>
        </authorList>
    </citation>
    <scope>NUCLEOTIDE SEQUENCE</scope>
    <source>
        <strain evidence="13">GoM-Arc1-LC-WB58</strain>
    </source>
</reference>
<keyword evidence="2 11" id="KW-0444">Lipid biosynthesis</keyword>
<comment type="cofactor">
    <cofactor evidence="11">
        <name>pyruvate</name>
        <dbReference type="ChEBI" id="CHEBI:15361"/>
    </cofactor>
    <text evidence="11">Binds 1 pyruvoyl group covalently per subunit.</text>
</comment>
<feature type="chain" id="PRO_5033190218" description="Archaetidylserine decarboxylase beta chain" evidence="11">
    <location>
        <begin position="1"/>
        <end position="170"/>
    </location>
</feature>
<dbReference type="PANTHER" id="PTHR35809">
    <property type="entry name" value="ARCHAETIDYLSERINE DECARBOXYLASE PROENZYME-RELATED"/>
    <property type="match status" value="1"/>
</dbReference>
<keyword evidence="4 11" id="KW-0443">Lipid metabolism</keyword>
<evidence type="ECO:0000256" key="8">
    <source>
        <dbReference type="ARBA" id="ARBA00023239"/>
    </source>
</evidence>
<accession>A0A848D943</accession>
<evidence type="ECO:0000256" key="3">
    <source>
        <dbReference type="ARBA" id="ARBA00022793"/>
    </source>
</evidence>
<dbReference type="GO" id="GO:0008654">
    <property type="term" value="P:phospholipid biosynthetic process"/>
    <property type="evidence" value="ECO:0007669"/>
    <property type="project" value="UniProtKB-UniRule"/>
</dbReference>
<evidence type="ECO:0000256" key="4">
    <source>
        <dbReference type="ARBA" id="ARBA00023098"/>
    </source>
</evidence>
<keyword evidence="9 11" id="KW-1208">Phospholipid metabolism</keyword>
<comment type="catalytic activity">
    <reaction evidence="11">
        <text>archaetidylserine + H(+) = archaetidylethanolamine + CO2</text>
        <dbReference type="Rhea" id="RHEA:51488"/>
        <dbReference type="ChEBI" id="CHEBI:15378"/>
        <dbReference type="ChEBI" id="CHEBI:16526"/>
        <dbReference type="ChEBI" id="CHEBI:71517"/>
        <dbReference type="ChEBI" id="CHEBI:134176"/>
    </reaction>
</comment>
<comment type="function">
    <text evidence="11">Catalyzes the formation of archaetidylethanolamine (PtdEtn) from archaetidylserine (PtdSer).</text>
</comment>
<keyword evidence="10 11" id="KW-0670">Pyruvate</keyword>
<dbReference type="Gene3D" id="2.40.50.100">
    <property type="match status" value="1"/>
</dbReference>
<dbReference type="GO" id="GO:0004609">
    <property type="term" value="F:phosphatidylserine decarboxylase activity"/>
    <property type="evidence" value="ECO:0007669"/>
    <property type="project" value="InterPro"/>
</dbReference>
<comment type="caution">
    <text evidence="13">The sequence shown here is derived from an EMBL/GenBank/DDBJ whole genome shotgun (WGS) entry which is preliminary data.</text>
</comment>
<keyword evidence="3 11" id="KW-0210">Decarboxylase</keyword>
<keyword evidence="12" id="KW-0812">Transmembrane</keyword>
<dbReference type="PANTHER" id="PTHR35809:SF1">
    <property type="entry name" value="ARCHAETIDYLSERINE DECARBOXYLASE PROENZYME-RELATED"/>
    <property type="match status" value="1"/>
</dbReference>
<evidence type="ECO:0000313" key="14">
    <source>
        <dbReference type="Proteomes" id="UP000606580"/>
    </source>
</evidence>
<dbReference type="EC" id="4.1.1.-" evidence="11"/>
<feature type="modified residue" description="Pyruvic acid (Ser); by autocatalysis" evidence="11">
    <location>
        <position position="171"/>
    </location>
</feature>
<dbReference type="Proteomes" id="UP000606580">
    <property type="component" value="Unassembled WGS sequence"/>
</dbReference>
<keyword evidence="6 11" id="KW-0865">Zymogen</keyword>
<dbReference type="NCBIfam" id="NF003685">
    <property type="entry name" value="PRK05305.2-5"/>
    <property type="match status" value="1"/>
</dbReference>
<evidence type="ECO:0000256" key="2">
    <source>
        <dbReference type="ARBA" id="ARBA00022516"/>
    </source>
</evidence>
<gene>
    <name evidence="11" type="primary">asd</name>
    <name evidence="13" type="ORF">GIS02_01210</name>
</gene>
<comment type="similarity">
    <text evidence="11">Belongs to the phosphatidylserine decarboxylase family. PSD-A subfamily.</text>
</comment>
<keyword evidence="12" id="KW-1133">Transmembrane helix</keyword>
<keyword evidence="5 11" id="KW-0472">Membrane</keyword>
<evidence type="ECO:0000256" key="5">
    <source>
        <dbReference type="ARBA" id="ARBA00023136"/>
    </source>
</evidence>
<keyword evidence="8 11" id="KW-0456">Lyase</keyword>
<name>A0A848D943_9EURY</name>
<sequence length="204" mass="22593">MIAKGCAQILSILAIISFISGIIYIVYHGVLALTLFLVFTVFTVFSLFFFRDPERHTGGDDRDMVSPADGIVMSCTGQRVSIFMNLHDVHVNRAPFGGIVKCIKHESGSYVPAFKKESKNNERNHILLESVYGDVLVTQIAGVFARRIVTYITKDSKVVKGERIGMIRYGSRVDVTVPLGCDILVSDGDKVRCGETIIARVVEY</sequence>
<evidence type="ECO:0000256" key="1">
    <source>
        <dbReference type="ARBA" id="ARBA00022475"/>
    </source>
</evidence>
<organism evidence="13 14">
    <name type="scientific">Candidatus Ethanoperedens thermophilum</name>
    <dbReference type="NCBI Taxonomy" id="2766897"/>
    <lineage>
        <taxon>Archaea</taxon>
        <taxon>Methanobacteriati</taxon>
        <taxon>Methanobacteriota</taxon>
        <taxon>Stenosarchaea group</taxon>
        <taxon>Methanomicrobia</taxon>
        <taxon>Methanosarcinales</taxon>
        <taxon>Methanosarcinales incertae sedis</taxon>
        <taxon>GOM Arc I cluster</taxon>
        <taxon>Candidatus Ethanoperedens</taxon>
    </lineage>
</organism>
<feature type="transmembrane region" description="Helical" evidence="12">
    <location>
        <begin position="33"/>
        <end position="50"/>
    </location>
</feature>
<protein>
    <recommendedName>
        <fullName evidence="11">Putative archaetidylserine decarboxylase proenzyme</fullName>
        <ecNumber evidence="11">4.1.1.-</ecNumber>
    </recommendedName>
    <component>
        <recommendedName>
            <fullName evidence="11">Archaetidylserine decarboxylase alpha chain</fullName>
        </recommendedName>
    </component>
    <component>
        <recommendedName>
            <fullName evidence="11">Archaetidylserine decarboxylase beta chain</fullName>
        </recommendedName>
    </component>
</protein>
<evidence type="ECO:0000256" key="12">
    <source>
        <dbReference type="SAM" id="Phobius"/>
    </source>
</evidence>
<keyword evidence="1 11" id="KW-1003">Cell membrane</keyword>
<feature type="transmembrane region" description="Helical" evidence="12">
    <location>
        <begin position="7"/>
        <end position="27"/>
    </location>
</feature>
<dbReference type="EMBL" id="WNEG01000026">
    <property type="protein sequence ID" value="NMG82807.1"/>
    <property type="molecule type" value="Genomic_DNA"/>
</dbReference>
<evidence type="ECO:0000256" key="10">
    <source>
        <dbReference type="ARBA" id="ARBA00023317"/>
    </source>
</evidence>
<evidence type="ECO:0000256" key="9">
    <source>
        <dbReference type="ARBA" id="ARBA00023264"/>
    </source>
</evidence>
<comment type="PTM">
    <text evidence="11">Is synthesized initially as an inactive proenzyme. Formation of the active enzyme involves a self-maturation process in which the active site pyruvoyl group is generated from an internal serine residue via an autocatalytic post-translational modification. Two non-identical subunits are generated from the proenzyme in this reaction, and the pyruvate is formed at the N-terminus of the alpha chain, which is derived from the carboxyl end of the proenzyme. The post-translation cleavage follows an unusual pathway, termed non-hydrolytic serinolysis, in which the side chain hydroxyl group of the serine supplies its oxygen atom to form the C-terminus of the beta chain, while the remainder of the serine residue undergoes an oxidative deamination to produce ammonia and the pyruvoyl prosthetic group on the alpha chain.</text>
</comment>
<evidence type="ECO:0000256" key="11">
    <source>
        <dbReference type="HAMAP-Rule" id="MF_00664"/>
    </source>
</evidence>
<dbReference type="AlphaFoldDB" id="A0A848D943"/>
<evidence type="ECO:0000256" key="7">
    <source>
        <dbReference type="ARBA" id="ARBA00023209"/>
    </source>
</evidence>
<comment type="subunit">
    <text evidence="11">Heterodimer of a large membrane-associated beta subunit and a small pyruvoyl-containing alpha subunit.</text>
</comment>
<keyword evidence="7 11" id="KW-0594">Phospholipid biosynthesis</keyword>
<evidence type="ECO:0000256" key="6">
    <source>
        <dbReference type="ARBA" id="ARBA00023145"/>
    </source>
</evidence>
<dbReference type="HAMAP" id="MF_00664">
    <property type="entry name" value="PS_decarb_PSD_A"/>
    <property type="match status" value="1"/>
</dbReference>
<dbReference type="Pfam" id="PF02666">
    <property type="entry name" value="PS_Dcarbxylase"/>
    <property type="match status" value="1"/>
</dbReference>
<proteinExistence type="inferred from homology"/>
<feature type="site" description="Cleavage (non-hydrolytic); by autocatalysis" evidence="11">
    <location>
        <begin position="170"/>
        <end position="171"/>
    </location>
</feature>
<evidence type="ECO:0000313" key="13">
    <source>
        <dbReference type="EMBL" id="NMG82807.1"/>
    </source>
</evidence>
<feature type="active site" description="Schiff-base intermediate with substrate; via pyruvic acid" evidence="11">
    <location>
        <position position="171"/>
    </location>
</feature>
<dbReference type="InterPro" id="IPR033175">
    <property type="entry name" value="PSD-A"/>
</dbReference>
<dbReference type="InterPro" id="IPR003817">
    <property type="entry name" value="PS_Dcarbxylase"/>
</dbReference>
<dbReference type="GO" id="GO:0005886">
    <property type="term" value="C:plasma membrane"/>
    <property type="evidence" value="ECO:0007669"/>
    <property type="project" value="UniProtKB-SubCell"/>
</dbReference>
<comment type="subcellular location">
    <subcellularLocation>
        <location evidence="11">Cell membrane</location>
        <topology evidence="11">Peripheral membrane protein</topology>
    </subcellularLocation>
</comment>
<feature type="chain" id="PRO_5033190219" description="Archaetidylserine decarboxylase alpha chain" evidence="11">
    <location>
        <begin position="171"/>
        <end position="204"/>
    </location>
</feature>